<reference evidence="2 3" key="1">
    <citation type="journal article" date="2013" name="BMC Genomics">
        <title>ContigScape: a Cytoscape plugin facilitating microbial genome gap closing.</title>
        <authorList>
            <person name="Tang B."/>
            <person name="Wang Q."/>
            <person name="Yang M."/>
            <person name="Xie F."/>
            <person name="Zhu Y."/>
            <person name="Zhuo Y."/>
            <person name="Wang S."/>
            <person name="Gao H."/>
            <person name="Ding X."/>
            <person name="Zhang L."/>
            <person name="Zhao G."/>
            <person name="Zheng H."/>
        </authorList>
    </citation>
    <scope>NUCLEOTIDE SEQUENCE [LARGE SCALE GENOMIC DNA]</scope>
    <source>
        <strain evidence="2 3">HCCB10007</strain>
    </source>
</reference>
<dbReference type="KEGG" id="aoi:AORI_2913"/>
<feature type="domain" description="AB hydrolase-1" evidence="1">
    <location>
        <begin position="43"/>
        <end position="256"/>
    </location>
</feature>
<dbReference type="InterPro" id="IPR000073">
    <property type="entry name" value="AB_hydrolase_1"/>
</dbReference>
<proteinExistence type="predicted"/>
<name>R4SPS2_9PSEU</name>
<dbReference type="GO" id="GO:0016787">
    <property type="term" value="F:hydrolase activity"/>
    <property type="evidence" value="ECO:0007669"/>
    <property type="project" value="UniProtKB-KW"/>
</dbReference>
<dbReference type="Proteomes" id="UP000013968">
    <property type="component" value="Chromosome"/>
</dbReference>
<evidence type="ECO:0000313" key="3">
    <source>
        <dbReference type="Proteomes" id="UP000013968"/>
    </source>
</evidence>
<sequence length="278" mass="29310">MFEWVNDLLLSVRSGTMVGMIHTVTSADGTPIAFERRGEGPALVVVAGAGNDRHGDEPLVAELTAEFSVVTYDRRGRGDSGDTAPYSAEREIEDLAAVVAALGEPVIVHGISSGGALALLAAAAGVPMERLSVFEPPYRGETEEVPEGYAGEMRELVAADRWDDAVALFTMSAVGTPAEAVAAAKATPMWAELRSFAPTLVYDAFVMRDSKVPGELASIATPVLVVNSNGSTDWLKAAALAAAKTVPGARQVELDGEFHSVAPERLVPELSAFYRDPR</sequence>
<gene>
    <name evidence="2" type="ORF">AORI_2913</name>
</gene>
<dbReference type="SUPFAM" id="SSF53474">
    <property type="entry name" value="alpha/beta-Hydrolases"/>
    <property type="match status" value="1"/>
</dbReference>
<dbReference type="EMBL" id="CP003410">
    <property type="protein sequence ID" value="AGM05499.1"/>
    <property type="molecule type" value="Genomic_DNA"/>
</dbReference>
<dbReference type="InterPro" id="IPR029058">
    <property type="entry name" value="AB_hydrolase_fold"/>
</dbReference>
<dbReference type="InterPro" id="IPR050471">
    <property type="entry name" value="AB_hydrolase"/>
</dbReference>
<dbReference type="PATRIC" id="fig|1156913.3.peg.2984"/>
<keyword evidence="3" id="KW-1185">Reference proteome</keyword>
<dbReference type="HOGENOM" id="CLU_020336_43_3_11"/>
<protein>
    <submittedName>
        <fullName evidence="2">Alpha/beta hydrolase fold protein</fullName>
    </submittedName>
</protein>
<accession>R4SPS2</accession>
<dbReference type="PANTHER" id="PTHR43433:SF5">
    <property type="entry name" value="AB HYDROLASE-1 DOMAIN-CONTAINING PROTEIN"/>
    <property type="match status" value="1"/>
</dbReference>
<dbReference type="Pfam" id="PF12697">
    <property type="entry name" value="Abhydrolase_6"/>
    <property type="match status" value="1"/>
</dbReference>
<dbReference type="PANTHER" id="PTHR43433">
    <property type="entry name" value="HYDROLASE, ALPHA/BETA FOLD FAMILY PROTEIN"/>
    <property type="match status" value="1"/>
</dbReference>
<evidence type="ECO:0000259" key="1">
    <source>
        <dbReference type="Pfam" id="PF12697"/>
    </source>
</evidence>
<evidence type="ECO:0000313" key="2">
    <source>
        <dbReference type="EMBL" id="AGM05499.1"/>
    </source>
</evidence>
<organism evidence="2 3">
    <name type="scientific">Amycolatopsis keratiniphila</name>
    <dbReference type="NCBI Taxonomy" id="129921"/>
    <lineage>
        <taxon>Bacteria</taxon>
        <taxon>Bacillati</taxon>
        <taxon>Actinomycetota</taxon>
        <taxon>Actinomycetes</taxon>
        <taxon>Pseudonocardiales</taxon>
        <taxon>Pseudonocardiaceae</taxon>
        <taxon>Amycolatopsis</taxon>
        <taxon>Amycolatopsis japonica group</taxon>
    </lineage>
</organism>
<dbReference type="Gene3D" id="3.40.50.1820">
    <property type="entry name" value="alpha/beta hydrolase"/>
    <property type="match status" value="1"/>
</dbReference>
<keyword evidence="2" id="KW-0378">Hydrolase</keyword>
<dbReference type="AlphaFoldDB" id="R4SPS2"/>